<sequence length="54" mass="6515">MSKYRKKYLEEEGLSKFNPYNKNNYTLFLEKELAKKDKKLAKIKKKVESISEEI</sequence>
<gene>
    <name evidence="1" type="ORF">BPT24_021</name>
</gene>
<name>A0A1B4XWE8_9CAUD</name>
<organism evidence="1 2">
    <name type="scientific">Tenacibaculum phage pT24</name>
    <dbReference type="NCBI Taxonomy" id="1880590"/>
    <lineage>
        <taxon>Viruses</taxon>
        <taxon>Duplodnaviria</taxon>
        <taxon>Heunggongvirae</taxon>
        <taxon>Uroviricota</taxon>
        <taxon>Caudoviricetes</taxon>
        <taxon>Kungbxnavirus</taxon>
        <taxon>Kungbxnavirus pT24</taxon>
    </lineage>
</organism>
<dbReference type="Proteomes" id="UP000224877">
    <property type="component" value="Segment"/>
</dbReference>
<proteinExistence type="predicted"/>
<dbReference type="EMBL" id="LC168164">
    <property type="protein sequence ID" value="BAV39143.1"/>
    <property type="molecule type" value="Genomic_DNA"/>
</dbReference>
<accession>A0A1B4XWE8</accession>
<keyword evidence="2" id="KW-1185">Reference proteome</keyword>
<evidence type="ECO:0000313" key="1">
    <source>
        <dbReference type="EMBL" id="BAV39143.1"/>
    </source>
</evidence>
<evidence type="ECO:0000313" key="2">
    <source>
        <dbReference type="Proteomes" id="UP000224877"/>
    </source>
</evidence>
<reference evidence="1 2" key="1">
    <citation type="submission" date="2016-07" db="EMBL/GenBank/DDBJ databases">
        <title>Characterization of three bacteriophages infecting bacteria isolated from shrimp culture pond water.</title>
        <authorList>
            <person name="Khoa H.V."/>
        </authorList>
    </citation>
    <scope>NUCLEOTIDE SEQUENCE [LARGE SCALE GENOMIC DNA]</scope>
</reference>
<protein>
    <submittedName>
        <fullName evidence="1">Uncharacterized protein</fullName>
    </submittedName>
</protein>